<reference evidence="1 2" key="1">
    <citation type="submission" date="2022-12" db="EMBL/GenBank/DDBJ databases">
        <title>Chromosome-level genome of Tegillarca granosa.</title>
        <authorList>
            <person name="Kim J."/>
        </authorList>
    </citation>
    <scope>NUCLEOTIDE SEQUENCE [LARGE SCALE GENOMIC DNA]</scope>
    <source>
        <strain evidence="1">Teg-2019</strain>
        <tissue evidence="1">Adductor muscle</tissue>
    </source>
</reference>
<evidence type="ECO:0000313" key="2">
    <source>
        <dbReference type="Proteomes" id="UP001217089"/>
    </source>
</evidence>
<dbReference type="Proteomes" id="UP001217089">
    <property type="component" value="Unassembled WGS sequence"/>
</dbReference>
<keyword evidence="2" id="KW-1185">Reference proteome</keyword>
<evidence type="ECO:0000313" key="1">
    <source>
        <dbReference type="EMBL" id="KAJ8300813.1"/>
    </source>
</evidence>
<name>A0ABQ9E5X9_TEGGR</name>
<dbReference type="EMBL" id="JARBDR010000919">
    <property type="protein sequence ID" value="KAJ8300813.1"/>
    <property type="molecule type" value="Genomic_DNA"/>
</dbReference>
<gene>
    <name evidence="1" type="ORF">KUTeg_022332</name>
</gene>
<dbReference type="PANTHER" id="PTHR34415">
    <property type="entry name" value="INTEGRASE CATALYTIC DOMAIN-CONTAINING PROTEIN"/>
    <property type="match status" value="1"/>
</dbReference>
<dbReference type="PANTHER" id="PTHR34415:SF1">
    <property type="entry name" value="INTEGRASE CATALYTIC DOMAIN-CONTAINING PROTEIN"/>
    <property type="match status" value="1"/>
</dbReference>
<sequence>MMLRSLFLIAYGNKYGLPLQGRLPNYKEHRIILLPSDKSKENVYYDYIAAAEEVHTRKVSLSEFKKLWLQQCPHITIMRPATELLHKCQMYVSIFKDSGNLSEEEKCSQLQEYQHLEDCKIQRDEYRQLCDDAKATYSQMPDYKKPRGNQACSSKVQLHYSFDYAQQVHFPHNAQQVGHCFFKTPRECQCVCRGFWFTNILPN</sequence>
<accession>A0ABQ9E5X9</accession>
<proteinExistence type="predicted"/>
<organism evidence="1 2">
    <name type="scientific">Tegillarca granosa</name>
    <name type="common">Malaysian cockle</name>
    <name type="synonym">Anadara granosa</name>
    <dbReference type="NCBI Taxonomy" id="220873"/>
    <lineage>
        <taxon>Eukaryota</taxon>
        <taxon>Metazoa</taxon>
        <taxon>Spiralia</taxon>
        <taxon>Lophotrochozoa</taxon>
        <taxon>Mollusca</taxon>
        <taxon>Bivalvia</taxon>
        <taxon>Autobranchia</taxon>
        <taxon>Pteriomorphia</taxon>
        <taxon>Arcoida</taxon>
        <taxon>Arcoidea</taxon>
        <taxon>Arcidae</taxon>
        <taxon>Tegillarca</taxon>
    </lineage>
</organism>
<protein>
    <submittedName>
        <fullName evidence="1">Uncharacterized protein</fullName>
    </submittedName>
</protein>
<comment type="caution">
    <text evidence="1">The sequence shown here is derived from an EMBL/GenBank/DDBJ whole genome shotgun (WGS) entry which is preliminary data.</text>
</comment>